<dbReference type="NCBIfam" id="TIGR01032">
    <property type="entry name" value="rplT_bact"/>
    <property type="match status" value="1"/>
</dbReference>
<dbReference type="GO" id="GO:1990904">
    <property type="term" value="C:ribonucleoprotein complex"/>
    <property type="evidence" value="ECO:0007669"/>
    <property type="project" value="UniProtKB-KW"/>
</dbReference>
<comment type="caution">
    <text evidence="9">The sequence shown here is derived from an EMBL/GenBank/DDBJ whole genome shotgun (WGS) entry which is preliminary data.</text>
</comment>
<evidence type="ECO:0000256" key="5">
    <source>
        <dbReference type="ARBA" id="ARBA00023274"/>
    </source>
</evidence>
<evidence type="ECO:0000256" key="6">
    <source>
        <dbReference type="ARBA" id="ARBA00035172"/>
    </source>
</evidence>
<protein>
    <recommendedName>
        <fullName evidence="6 7">Large ribosomal subunit protein bL20</fullName>
    </recommendedName>
</protein>
<dbReference type="InterPro" id="IPR005813">
    <property type="entry name" value="Ribosomal_bL20"/>
</dbReference>
<dbReference type="PROSITE" id="PS00937">
    <property type="entry name" value="RIBOSOMAL_L20"/>
    <property type="match status" value="1"/>
</dbReference>
<evidence type="ECO:0000313" key="9">
    <source>
        <dbReference type="EMBL" id="OGM68818.1"/>
    </source>
</evidence>
<keyword evidence="3 7" id="KW-0694">RNA-binding</keyword>
<dbReference type="CDD" id="cd07026">
    <property type="entry name" value="Ribosomal_L20"/>
    <property type="match status" value="1"/>
</dbReference>
<dbReference type="Proteomes" id="UP000178429">
    <property type="component" value="Unassembled WGS sequence"/>
</dbReference>
<dbReference type="SUPFAM" id="SSF74731">
    <property type="entry name" value="Ribosomal protein L20"/>
    <property type="match status" value="1"/>
</dbReference>
<dbReference type="PRINTS" id="PR00062">
    <property type="entry name" value="RIBOSOMALL20"/>
</dbReference>
<evidence type="ECO:0000256" key="7">
    <source>
        <dbReference type="HAMAP-Rule" id="MF_00382"/>
    </source>
</evidence>
<evidence type="ECO:0000256" key="3">
    <source>
        <dbReference type="ARBA" id="ARBA00022884"/>
    </source>
</evidence>
<sequence length="112" mass="12964">MPRAKSLAAKRHRKIKAAAKGFRHARSRRVKTAKEALLHAGQYAFHGRKLKKRDLRKLWIIRLNAAVREHGLKYSAFIKKLKDTKIDLDRKILSDIAITDPNAFEKIVKEVK</sequence>
<dbReference type="AlphaFoldDB" id="A0A1F8BZT9"/>
<dbReference type="GO" id="GO:0005840">
    <property type="term" value="C:ribosome"/>
    <property type="evidence" value="ECO:0007669"/>
    <property type="project" value="UniProtKB-KW"/>
</dbReference>
<evidence type="ECO:0000313" key="10">
    <source>
        <dbReference type="Proteomes" id="UP000178429"/>
    </source>
</evidence>
<name>A0A1F8BZT9_9BACT</name>
<dbReference type="STRING" id="1802525.A2975_00405"/>
<dbReference type="HAMAP" id="MF_00382">
    <property type="entry name" value="Ribosomal_bL20"/>
    <property type="match status" value="1"/>
</dbReference>
<dbReference type="GO" id="GO:0000027">
    <property type="term" value="P:ribosomal large subunit assembly"/>
    <property type="evidence" value="ECO:0007669"/>
    <property type="project" value="UniProtKB-UniRule"/>
</dbReference>
<keyword evidence="2 7" id="KW-0699">rRNA-binding</keyword>
<dbReference type="GO" id="GO:0019843">
    <property type="term" value="F:rRNA binding"/>
    <property type="evidence" value="ECO:0007669"/>
    <property type="project" value="UniProtKB-UniRule"/>
</dbReference>
<keyword evidence="5 7" id="KW-0687">Ribonucleoprotein</keyword>
<accession>A0A1F8BZT9</accession>
<evidence type="ECO:0000256" key="8">
    <source>
        <dbReference type="RuleBase" id="RU000560"/>
    </source>
</evidence>
<proteinExistence type="inferred from homology"/>
<gene>
    <name evidence="7" type="primary">rplT</name>
    <name evidence="9" type="ORF">A2975_00405</name>
</gene>
<dbReference type="Gene3D" id="6.10.160.10">
    <property type="match status" value="1"/>
</dbReference>
<comment type="similarity">
    <text evidence="1 7 8">Belongs to the bacterial ribosomal protein bL20 family.</text>
</comment>
<dbReference type="InterPro" id="IPR049946">
    <property type="entry name" value="RIBOSOMAL_L20_CS"/>
</dbReference>
<organism evidence="9 10">
    <name type="scientific">Candidatus Woesebacteria bacterium RIFCSPLOWO2_01_FULL_44_14</name>
    <dbReference type="NCBI Taxonomy" id="1802525"/>
    <lineage>
        <taxon>Bacteria</taxon>
        <taxon>Candidatus Woeseibacteriota</taxon>
    </lineage>
</organism>
<dbReference type="EMBL" id="MGHL01000017">
    <property type="protein sequence ID" value="OGM68818.1"/>
    <property type="molecule type" value="Genomic_DNA"/>
</dbReference>
<evidence type="ECO:0000256" key="1">
    <source>
        <dbReference type="ARBA" id="ARBA00007698"/>
    </source>
</evidence>
<dbReference type="Gene3D" id="1.10.1900.20">
    <property type="entry name" value="Ribosomal protein L20"/>
    <property type="match status" value="1"/>
</dbReference>
<dbReference type="Pfam" id="PF00453">
    <property type="entry name" value="Ribosomal_L20"/>
    <property type="match status" value="1"/>
</dbReference>
<dbReference type="InterPro" id="IPR035566">
    <property type="entry name" value="Ribosomal_protein_bL20_C"/>
</dbReference>
<dbReference type="GO" id="GO:0006412">
    <property type="term" value="P:translation"/>
    <property type="evidence" value="ECO:0007669"/>
    <property type="project" value="InterPro"/>
</dbReference>
<evidence type="ECO:0000256" key="2">
    <source>
        <dbReference type="ARBA" id="ARBA00022730"/>
    </source>
</evidence>
<reference evidence="9 10" key="1">
    <citation type="journal article" date="2016" name="Nat. Commun.">
        <title>Thousands of microbial genomes shed light on interconnected biogeochemical processes in an aquifer system.</title>
        <authorList>
            <person name="Anantharaman K."/>
            <person name="Brown C.T."/>
            <person name="Hug L.A."/>
            <person name="Sharon I."/>
            <person name="Castelle C.J."/>
            <person name="Probst A.J."/>
            <person name="Thomas B.C."/>
            <person name="Singh A."/>
            <person name="Wilkins M.J."/>
            <person name="Karaoz U."/>
            <person name="Brodie E.L."/>
            <person name="Williams K.H."/>
            <person name="Hubbard S.S."/>
            <person name="Banfield J.F."/>
        </authorList>
    </citation>
    <scope>NUCLEOTIDE SEQUENCE [LARGE SCALE GENOMIC DNA]</scope>
</reference>
<comment type="function">
    <text evidence="7 8">Binds directly to 23S ribosomal RNA and is necessary for the in vitro assembly process of the 50S ribosomal subunit. It is not involved in the protein synthesizing functions of that subunit.</text>
</comment>
<dbReference type="GO" id="GO:0003735">
    <property type="term" value="F:structural constituent of ribosome"/>
    <property type="evidence" value="ECO:0007669"/>
    <property type="project" value="InterPro"/>
</dbReference>
<dbReference type="FunFam" id="1.10.1900.20:FF:000001">
    <property type="entry name" value="50S ribosomal protein L20"/>
    <property type="match status" value="1"/>
</dbReference>
<dbReference type="PANTHER" id="PTHR10986">
    <property type="entry name" value="39S RIBOSOMAL PROTEIN L20"/>
    <property type="match status" value="1"/>
</dbReference>
<keyword evidence="4 7" id="KW-0689">Ribosomal protein</keyword>
<evidence type="ECO:0000256" key="4">
    <source>
        <dbReference type="ARBA" id="ARBA00022980"/>
    </source>
</evidence>